<evidence type="ECO:0000313" key="2">
    <source>
        <dbReference type="Proteomes" id="UP000316759"/>
    </source>
</evidence>
<reference evidence="1 2" key="1">
    <citation type="submission" date="2019-04" db="EMBL/GenBank/DDBJ databases">
        <title>Annotation for the trematode Fasciola gigantica.</title>
        <authorList>
            <person name="Choi Y.-J."/>
        </authorList>
    </citation>
    <scope>NUCLEOTIDE SEQUENCE [LARGE SCALE GENOMIC DNA]</scope>
    <source>
        <strain evidence="1">Uganda_cow_1</strain>
    </source>
</reference>
<dbReference type="EMBL" id="SUNJ01005728">
    <property type="protein sequence ID" value="TPP63401.1"/>
    <property type="molecule type" value="Genomic_DNA"/>
</dbReference>
<gene>
    <name evidence="1" type="ORF">FGIG_05287</name>
</gene>
<dbReference type="STRING" id="46835.A0A504YT64"/>
<proteinExistence type="predicted"/>
<dbReference type="OrthoDB" id="9980630at2759"/>
<dbReference type="Proteomes" id="UP000316759">
    <property type="component" value="Unassembled WGS sequence"/>
</dbReference>
<protein>
    <submittedName>
        <fullName evidence="1">Uncharacterized protein</fullName>
    </submittedName>
</protein>
<name>A0A504YT64_FASGI</name>
<sequence>HAVLTLQYYHPPPSTDLQDREGHVHFNTQPAQIATSANEIACKYFEPQIPATSILPALPPYQARSIIARDTIPSGPTKNLP</sequence>
<feature type="non-terminal residue" evidence="1">
    <location>
        <position position="1"/>
    </location>
</feature>
<organism evidence="1 2">
    <name type="scientific">Fasciola gigantica</name>
    <name type="common">Giant liver fluke</name>
    <dbReference type="NCBI Taxonomy" id="46835"/>
    <lineage>
        <taxon>Eukaryota</taxon>
        <taxon>Metazoa</taxon>
        <taxon>Spiralia</taxon>
        <taxon>Lophotrochozoa</taxon>
        <taxon>Platyhelminthes</taxon>
        <taxon>Trematoda</taxon>
        <taxon>Digenea</taxon>
        <taxon>Plagiorchiida</taxon>
        <taxon>Echinostomata</taxon>
        <taxon>Echinostomatoidea</taxon>
        <taxon>Fasciolidae</taxon>
        <taxon>Fasciola</taxon>
    </lineage>
</organism>
<keyword evidence="2" id="KW-1185">Reference proteome</keyword>
<evidence type="ECO:0000313" key="1">
    <source>
        <dbReference type="EMBL" id="TPP63401.1"/>
    </source>
</evidence>
<dbReference type="AlphaFoldDB" id="A0A504YT64"/>
<accession>A0A504YT64</accession>
<comment type="caution">
    <text evidence="1">The sequence shown here is derived from an EMBL/GenBank/DDBJ whole genome shotgun (WGS) entry which is preliminary data.</text>
</comment>